<dbReference type="AlphaFoldDB" id="A0A835NYX8"/>
<reference evidence="6" key="1">
    <citation type="submission" date="2020-10" db="EMBL/GenBank/DDBJ databases">
        <title>Feather gene expression reveals the developmental basis of iridescence in African starlings.</title>
        <authorList>
            <person name="Rubenstein D.R."/>
        </authorList>
    </citation>
    <scope>NUCLEOTIDE SEQUENCE</scope>
    <source>
        <strain evidence="6">SS15</strain>
        <tissue evidence="6">Liver</tissue>
    </source>
</reference>
<sequence length="405" mass="44886">MVKAWDQPTERLPGQLWALFVHVEVDGLSTVLSKLAVRSCRSPWIPLVHLAVSLRSFGTEDRPTDRPAPPREEIYEYIIFRGSDIKDITVCEPPKAQHTLPQDPAIVQSSLGSASTSSFQPHVPYSPFRGMPPYSQLAASSLLSQQYAASLGLVRKSPMVEQAVQTGPVDSMNSQKLPPVKVTPGIPRSARQVPQANSKASDTVQAAPVQTQGQVNDENRRPQRRRSDDKAETGEEKGDPGVATQNNDGNAEEDLLGPNCYYDKSKSFFDNISSELKSSAKCEIKGWKLRQINKDSIRDRLKGREANNSLTFSGCSRLMTASSMFFPPDCTTWVKQREALGAWPGVHSNKPLSEVNLDTVKSHRRDVKQPHLKKSLDDKFNSQIIRFNGLISLGTTGSWEPAIYF</sequence>
<name>A0A835NYX8_9PASS</name>
<dbReference type="PANTHER" id="PTHR13586">
    <property type="entry name" value="SCD6 PROTEIN-RELATED"/>
    <property type="match status" value="1"/>
</dbReference>
<dbReference type="PANTHER" id="PTHR13586:SF1">
    <property type="entry name" value="PROTEIN LSM14 HOMOLOG B"/>
    <property type="match status" value="1"/>
</dbReference>
<evidence type="ECO:0000256" key="4">
    <source>
        <dbReference type="SAM" id="MobiDB-lite"/>
    </source>
</evidence>
<gene>
    <name evidence="7" type="ORF">IHE44_0004675</name>
    <name evidence="6" type="ORF">IHE44_004355</name>
</gene>
<dbReference type="EMBL" id="JADDUC010000019">
    <property type="protein sequence ID" value="KAG0126101.1"/>
    <property type="molecule type" value="Genomic_DNA"/>
</dbReference>
<reference evidence="7 8" key="2">
    <citation type="journal article" date="2021" name="J. Hered.">
        <title>Feather Gene Expression Elucidates the Developmental Basis of Plumage Iridescence in African Starlings.</title>
        <authorList>
            <person name="Rubenstein D.R."/>
            <person name="Corvelo A."/>
            <person name="MacManes M.D."/>
            <person name="Maia R."/>
            <person name="Narzisi G."/>
            <person name="Rousaki A."/>
            <person name="Vandenabeele P."/>
            <person name="Shawkey M.D."/>
            <person name="Solomon J."/>
        </authorList>
    </citation>
    <scope>NUCLEOTIDE SEQUENCE [LARGE SCALE GENOMIC DNA]</scope>
    <source>
        <strain evidence="7">SS15</strain>
    </source>
</reference>
<dbReference type="InterPro" id="IPR010920">
    <property type="entry name" value="LSM_dom_sf"/>
</dbReference>
<keyword evidence="2" id="KW-0687">Ribonucleoprotein</keyword>
<dbReference type="GO" id="GO:0003729">
    <property type="term" value="F:mRNA binding"/>
    <property type="evidence" value="ECO:0007669"/>
    <property type="project" value="TreeGrafter"/>
</dbReference>
<dbReference type="SUPFAM" id="SSF50182">
    <property type="entry name" value="Sm-like ribonucleoproteins"/>
    <property type="match status" value="1"/>
</dbReference>
<dbReference type="InterPro" id="IPR025609">
    <property type="entry name" value="Lsm14-like_N"/>
</dbReference>
<dbReference type="GO" id="GO:1990904">
    <property type="term" value="C:ribonucleoprotein complex"/>
    <property type="evidence" value="ECO:0007669"/>
    <property type="project" value="UniProtKB-KW"/>
</dbReference>
<dbReference type="GO" id="GO:0006417">
    <property type="term" value="P:regulation of translation"/>
    <property type="evidence" value="ECO:0007669"/>
    <property type="project" value="UniProtKB-KW"/>
</dbReference>
<keyword evidence="1" id="KW-0810">Translation regulation</keyword>
<proteinExistence type="predicted"/>
<accession>A0A835NYX8</accession>
<keyword evidence="8" id="KW-1185">Reference proteome</keyword>
<dbReference type="Pfam" id="PF12701">
    <property type="entry name" value="LSM14"/>
    <property type="match status" value="1"/>
</dbReference>
<organism evidence="6">
    <name type="scientific">Lamprotornis superbus</name>
    <dbReference type="NCBI Taxonomy" id="245042"/>
    <lineage>
        <taxon>Eukaryota</taxon>
        <taxon>Metazoa</taxon>
        <taxon>Chordata</taxon>
        <taxon>Craniata</taxon>
        <taxon>Vertebrata</taxon>
        <taxon>Euteleostomi</taxon>
        <taxon>Archelosauria</taxon>
        <taxon>Archosauria</taxon>
        <taxon>Dinosauria</taxon>
        <taxon>Saurischia</taxon>
        <taxon>Theropoda</taxon>
        <taxon>Coelurosauria</taxon>
        <taxon>Aves</taxon>
        <taxon>Neognathae</taxon>
        <taxon>Neoaves</taxon>
        <taxon>Telluraves</taxon>
        <taxon>Australaves</taxon>
        <taxon>Passeriformes</taxon>
        <taxon>Sturnidae</taxon>
        <taxon>Lamprotornis</taxon>
    </lineage>
</organism>
<feature type="compositionally biased region" description="Polar residues" evidence="4">
    <location>
        <begin position="192"/>
        <end position="216"/>
    </location>
</feature>
<protein>
    <recommendedName>
        <fullName evidence="5">FFD box profile domain-containing protein</fullName>
    </recommendedName>
</protein>
<feature type="region of interest" description="Disordered" evidence="4">
    <location>
        <begin position="166"/>
        <end position="255"/>
    </location>
</feature>
<evidence type="ECO:0000313" key="6">
    <source>
        <dbReference type="EMBL" id="KAG0126101.1"/>
    </source>
</evidence>
<evidence type="ECO:0000256" key="1">
    <source>
        <dbReference type="ARBA" id="ARBA00022845"/>
    </source>
</evidence>
<evidence type="ECO:0000313" key="7">
    <source>
        <dbReference type="EMBL" id="KAI1233494.1"/>
    </source>
</evidence>
<feature type="compositionally biased region" description="Basic and acidic residues" evidence="4">
    <location>
        <begin position="217"/>
        <end position="239"/>
    </location>
</feature>
<dbReference type="PROSITE" id="PS51513">
    <property type="entry name" value="FFD"/>
    <property type="match status" value="1"/>
</dbReference>
<evidence type="ECO:0000313" key="8">
    <source>
        <dbReference type="Proteomes" id="UP000618051"/>
    </source>
</evidence>
<dbReference type="Proteomes" id="UP000618051">
    <property type="component" value="Unassembled WGS sequence"/>
</dbReference>
<feature type="domain" description="FFD box profile" evidence="5">
    <location>
        <begin position="260"/>
        <end position="276"/>
    </location>
</feature>
<dbReference type="OrthoDB" id="21539at2759"/>
<evidence type="ECO:0000259" key="5">
    <source>
        <dbReference type="PROSITE" id="PS51513"/>
    </source>
</evidence>
<dbReference type="EMBL" id="JADDUC020000018">
    <property type="protein sequence ID" value="KAI1233494.1"/>
    <property type="molecule type" value="Genomic_DNA"/>
</dbReference>
<comment type="caution">
    <text evidence="6">The sequence shown here is derived from an EMBL/GenBank/DDBJ whole genome shotgun (WGS) entry which is preliminary data.</text>
</comment>
<reference evidence="7" key="3">
    <citation type="submission" date="2022-01" db="EMBL/GenBank/DDBJ databases">
        <authorList>
            <person name="Rubenstein D.R."/>
        </authorList>
    </citation>
    <scope>NUCLEOTIDE SEQUENCE</scope>
    <source>
        <strain evidence="7">SS15</strain>
        <tissue evidence="7">Liver</tissue>
    </source>
</reference>
<feature type="short sequence motif" description="FFD box" evidence="3">
    <location>
        <begin position="260"/>
        <end position="276"/>
    </location>
</feature>
<evidence type="ECO:0000256" key="3">
    <source>
        <dbReference type="PROSITE-ProRule" id="PRU00846"/>
    </source>
</evidence>
<dbReference type="Gene3D" id="2.30.30.100">
    <property type="match status" value="1"/>
</dbReference>
<dbReference type="InterPro" id="IPR025761">
    <property type="entry name" value="FFD_box"/>
</dbReference>
<dbReference type="SMART" id="SM01271">
    <property type="entry name" value="LSM14"/>
    <property type="match status" value="1"/>
</dbReference>
<evidence type="ECO:0000256" key="2">
    <source>
        <dbReference type="ARBA" id="ARBA00023274"/>
    </source>
</evidence>